<keyword evidence="6" id="KW-1185">Reference proteome</keyword>
<dbReference type="SUPFAM" id="SSF51445">
    <property type="entry name" value="(Trans)glycosidases"/>
    <property type="match status" value="1"/>
</dbReference>
<reference evidence="5 6" key="1">
    <citation type="submission" date="2023-10" db="EMBL/GenBank/DDBJ databases">
        <title>Rubellicoccus peritrichatus gen. nov., sp. nov., isolated from an algae of coral reef tank.</title>
        <authorList>
            <person name="Luo J."/>
        </authorList>
    </citation>
    <scope>NUCLEOTIDE SEQUENCE [LARGE SCALE GENOMIC DNA]</scope>
    <source>
        <strain evidence="5 6">CR14</strain>
    </source>
</reference>
<evidence type="ECO:0000313" key="6">
    <source>
        <dbReference type="Proteomes" id="UP001304300"/>
    </source>
</evidence>
<name>A0AAQ3LDG0_9BACT</name>
<dbReference type="GO" id="GO:0008422">
    <property type="term" value="F:beta-glucosidase activity"/>
    <property type="evidence" value="ECO:0007669"/>
    <property type="project" value="TreeGrafter"/>
</dbReference>
<dbReference type="GO" id="GO:0005576">
    <property type="term" value="C:extracellular region"/>
    <property type="evidence" value="ECO:0007669"/>
    <property type="project" value="TreeGrafter"/>
</dbReference>
<feature type="domain" description="Glycoside hydrolase family 5" evidence="4">
    <location>
        <begin position="93"/>
        <end position="345"/>
    </location>
</feature>
<organism evidence="5 6">
    <name type="scientific">Rubellicoccus peritrichatus</name>
    <dbReference type="NCBI Taxonomy" id="3080537"/>
    <lineage>
        <taxon>Bacteria</taxon>
        <taxon>Pseudomonadati</taxon>
        <taxon>Verrucomicrobiota</taxon>
        <taxon>Opitutia</taxon>
        <taxon>Puniceicoccales</taxon>
        <taxon>Cerasicoccaceae</taxon>
        <taxon>Rubellicoccus</taxon>
    </lineage>
</organism>
<dbReference type="KEGG" id="puo:RZN69_09625"/>
<dbReference type="Gene3D" id="3.20.20.80">
    <property type="entry name" value="Glycosidases"/>
    <property type="match status" value="1"/>
</dbReference>
<evidence type="ECO:0000259" key="4">
    <source>
        <dbReference type="Pfam" id="PF00150"/>
    </source>
</evidence>
<dbReference type="InterPro" id="IPR017853">
    <property type="entry name" value="GH"/>
</dbReference>
<gene>
    <name evidence="5" type="ORF">RZN69_09625</name>
</gene>
<dbReference type="Proteomes" id="UP001304300">
    <property type="component" value="Chromosome"/>
</dbReference>
<evidence type="ECO:0000256" key="1">
    <source>
        <dbReference type="ARBA" id="ARBA00022801"/>
    </source>
</evidence>
<evidence type="ECO:0000256" key="2">
    <source>
        <dbReference type="ARBA" id="ARBA00023295"/>
    </source>
</evidence>
<keyword evidence="2 3" id="KW-0326">Glycosidase</keyword>
<keyword evidence="1 3" id="KW-0378">Hydrolase</keyword>
<protein>
    <submittedName>
        <fullName evidence="5">Cellulase family glycosylhydrolase</fullName>
    </submittedName>
</protein>
<dbReference type="InterPro" id="IPR050386">
    <property type="entry name" value="Glycosyl_hydrolase_5"/>
</dbReference>
<dbReference type="GO" id="GO:0009986">
    <property type="term" value="C:cell surface"/>
    <property type="evidence" value="ECO:0007669"/>
    <property type="project" value="TreeGrafter"/>
</dbReference>
<sequence>MTSQLAVQGNGEPLEIATEPLSSISAEGSSFVNASGEKVNLRGVNLGNWFLIESWMLGIGDIPDQHTFFSILDVRFGAEKREELINLYRSNWITARDFKLIQGFGMNTVRLPFHYSMLIDKTEPESYRENGFAWLDHAISLARANNLYVILDLHGAPGGQSVDQPTGKIDSNELWDSAKYQDMTVNIWEELALRYMDEPAIAAYDILNEPYGEGPRSGIEDILKNLCERIYHTIRATGDEHVILFPGTQEGIFFYDSPTEMNAHNLGFTEHFYPGIFHAEPSIEGHARFISDHLTGRHELLQTWKAPFLVGEFNVVFNHTGGDRMMRHYWDLYESYGWAATMWSYKLIKDKPGVEDDNWYIVTNKNPIDIPDIRTASIETIEAFFKSLGTMKLSADEQLLEKLNTLKPPRFELPDFPNPLRTAPKQDVLKGWQLNNLADATPSSGLELKSDGAFKLYAGGDDIFGKFDSCGYLWQPVSKSFAIEAEFTSLEATERFAKAGLMLRKSNNADSPMLFFNAFKDGSIALCYRKAKGQFASETKFEAKGWPIQLRIDYQDGVATPSFKQSNESWHQLSPVSVEANTAGIASVSGDLNQIATAQVANFRLSSLNSADKSL</sequence>
<dbReference type="Pfam" id="PF00150">
    <property type="entry name" value="Cellulase"/>
    <property type="match status" value="1"/>
</dbReference>
<dbReference type="GO" id="GO:0009251">
    <property type="term" value="P:glucan catabolic process"/>
    <property type="evidence" value="ECO:0007669"/>
    <property type="project" value="TreeGrafter"/>
</dbReference>
<dbReference type="EMBL" id="CP136920">
    <property type="protein sequence ID" value="WOO43347.1"/>
    <property type="molecule type" value="Genomic_DNA"/>
</dbReference>
<dbReference type="PANTHER" id="PTHR31297">
    <property type="entry name" value="GLUCAN ENDO-1,6-BETA-GLUCOSIDASE B"/>
    <property type="match status" value="1"/>
</dbReference>
<evidence type="ECO:0000256" key="3">
    <source>
        <dbReference type="RuleBase" id="RU361153"/>
    </source>
</evidence>
<dbReference type="InterPro" id="IPR001547">
    <property type="entry name" value="Glyco_hydro_5"/>
</dbReference>
<accession>A0AAQ3LDG0</accession>
<evidence type="ECO:0000313" key="5">
    <source>
        <dbReference type="EMBL" id="WOO43347.1"/>
    </source>
</evidence>
<dbReference type="RefSeq" id="WP_317835896.1">
    <property type="nucleotide sequence ID" value="NZ_CP136920.1"/>
</dbReference>
<proteinExistence type="inferred from homology"/>
<dbReference type="PANTHER" id="PTHR31297:SF13">
    <property type="entry name" value="PUTATIVE-RELATED"/>
    <property type="match status" value="1"/>
</dbReference>
<dbReference type="AlphaFoldDB" id="A0AAQ3LDG0"/>
<comment type="similarity">
    <text evidence="3">Belongs to the glycosyl hydrolase 5 (cellulase A) family.</text>
</comment>